<accession>A0A1Y2A450</accession>
<dbReference type="OrthoDB" id="5325862at2759"/>
<reference evidence="2 3" key="1">
    <citation type="submission" date="2016-07" db="EMBL/GenBank/DDBJ databases">
        <title>Pervasive Adenine N6-methylation of Active Genes in Fungi.</title>
        <authorList>
            <consortium name="DOE Joint Genome Institute"/>
            <person name="Mondo S.J."/>
            <person name="Dannebaum R.O."/>
            <person name="Kuo R.C."/>
            <person name="Labutti K."/>
            <person name="Haridas S."/>
            <person name="Kuo A."/>
            <person name="Salamov A."/>
            <person name="Ahrendt S.R."/>
            <person name="Lipzen A."/>
            <person name="Sullivan W."/>
            <person name="Andreopoulos W.B."/>
            <person name="Clum A."/>
            <person name="Lindquist E."/>
            <person name="Daum C."/>
            <person name="Ramamoorthy G.K."/>
            <person name="Gryganskyi A."/>
            <person name="Culley D."/>
            <person name="Magnuson J.K."/>
            <person name="James T.Y."/>
            <person name="O'Malley M.A."/>
            <person name="Stajich J.E."/>
            <person name="Spatafora J.W."/>
            <person name="Visel A."/>
            <person name="Grigoriev I.V."/>
        </authorList>
    </citation>
    <scope>NUCLEOTIDE SEQUENCE [LARGE SCALE GENOMIC DNA]</scope>
    <source>
        <strain evidence="2 3">CBS 115471</strain>
    </source>
</reference>
<protein>
    <recommendedName>
        <fullName evidence="4">Tubby C-terminal-like domain-containing protein</fullName>
    </recommendedName>
</protein>
<evidence type="ECO:0000256" key="1">
    <source>
        <dbReference type="SAM" id="MobiDB-lite"/>
    </source>
</evidence>
<feature type="compositionally biased region" description="Polar residues" evidence="1">
    <location>
        <begin position="1"/>
        <end position="10"/>
    </location>
</feature>
<evidence type="ECO:0008006" key="4">
    <source>
        <dbReference type="Google" id="ProtNLM"/>
    </source>
</evidence>
<sequence>MHPTTPNQVHNTEHRERTAPAPTMSGIQNLTEEKPPVDITTISHKEKQELIAADSVSVTSSITLAPDDSFHPVKSLRIDAKGTPVLRLPLPLKELETGIYNQDGSLAYLSARERRSSGNCVLSNADGKQTISTTYFFGPGRDPVLHLLGHGLEAKEVDIKTASKWTSRSQKFVLPDGRTFDWEYKRAKGFGDGGKKGAALVLSMQGKKIAILVRNSETRTEGSKSCSAGNGGELVLGEHVGQLDGLSEDVVVATCLLMLKKEVDRRRTVQFMMISAAISGGS</sequence>
<keyword evidence="3" id="KW-1185">Reference proteome</keyword>
<evidence type="ECO:0000313" key="3">
    <source>
        <dbReference type="Proteomes" id="UP000193144"/>
    </source>
</evidence>
<evidence type="ECO:0000313" key="2">
    <source>
        <dbReference type="EMBL" id="ORY17289.1"/>
    </source>
</evidence>
<feature type="region of interest" description="Disordered" evidence="1">
    <location>
        <begin position="1"/>
        <end position="32"/>
    </location>
</feature>
<proteinExistence type="predicted"/>
<organism evidence="2 3">
    <name type="scientific">Clohesyomyces aquaticus</name>
    <dbReference type="NCBI Taxonomy" id="1231657"/>
    <lineage>
        <taxon>Eukaryota</taxon>
        <taxon>Fungi</taxon>
        <taxon>Dikarya</taxon>
        <taxon>Ascomycota</taxon>
        <taxon>Pezizomycotina</taxon>
        <taxon>Dothideomycetes</taxon>
        <taxon>Pleosporomycetidae</taxon>
        <taxon>Pleosporales</taxon>
        <taxon>Lindgomycetaceae</taxon>
        <taxon>Clohesyomyces</taxon>
    </lineage>
</organism>
<name>A0A1Y2A450_9PLEO</name>
<gene>
    <name evidence="2" type="ORF">BCR34DRAFT_555816</name>
</gene>
<dbReference type="EMBL" id="MCFA01000013">
    <property type="protein sequence ID" value="ORY17289.1"/>
    <property type="molecule type" value="Genomic_DNA"/>
</dbReference>
<dbReference type="AlphaFoldDB" id="A0A1Y2A450"/>
<dbReference type="STRING" id="1231657.A0A1Y2A450"/>
<comment type="caution">
    <text evidence="2">The sequence shown here is derived from an EMBL/GenBank/DDBJ whole genome shotgun (WGS) entry which is preliminary data.</text>
</comment>
<dbReference type="Proteomes" id="UP000193144">
    <property type="component" value="Unassembled WGS sequence"/>
</dbReference>